<gene>
    <name evidence="2" type="ORF">DPM33_04995</name>
</gene>
<protein>
    <submittedName>
        <fullName evidence="2">Uncharacterized protein</fullName>
    </submittedName>
</protein>
<dbReference type="EMBL" id="QMBP01000002">
    <property type="protein sequence ID" value="RAZ91838.1"/>
    <property type="molecule type" value="Genomic_DNA"/>
</dbReference>
<sequence>MKTLNIIAASAFVALTAPSLALAGVHSLRADNGDFDTWGADAVKTPQSFGLVDAIQTGSNGSTGTVSTSKCLGVSPRMYDPVSPDCRN</sequence>
<keyword evidence="3" id="KW-1185">Reference proteome</keyword>
<dbReference type="AlphaFoldDB" id="A0A330HVM8"/>
<dbReference type="OrthoDB" id="8095176at2"/>
<reference evidence="3" key="1">
    <citation type="submission" date="2018-06" db="EMBL/GenBank/DDBJ databases">
        <authorList>
            <person name="Helene L.C."/>
            <person name="Dall'Agnol R."/>
            <person name="Delamuta J.R."/>
            <person name="Hungria M."/>
        </authorList>
    </citation>
    <scope>NUCLEOTIDE SEQUENCE [LARGE SCALE GENOMIC DNA]</scope>
    <source>
        <strain evidence="3">AC99b</strain>
    </source>
</reference>
<keyword evidence="1" id="KW-0732">Signal</keyword>
<feature type="chain" id="PRO_5016316728" evidence="1">
    <location>
        <begin position="24"/>
        <end position="88"/>
    </location>
</feature>
<dbReference type="RefSeq" id="WP_112096209.1">
    <property type="nucleotide sequence ID" value="NZ_QMBP01000002.1"/>
</dbReference>
<feature type="signal peptide" evidence="1">
    <location>
        <begin position="1"/>
        <end position="23"/>
    </location>
</feature>
<comment type="caution">
    <text evidence="2">The sequence shown here is derived from an EMBL/GenBank/DDBJ whole genome shotgun (WGS) entry which is preliminary data.</text>
</comment>
<proteinExistence type="predicted"/>
<evidence type="ECO:0000313" key="3">
    <source>
        <dbReference type="Proteomes" id="UP000251558"/>
    </source>
</evidence>
<accession>A0A330HVM8</accession>
<dbReference type="Proteomes" id="UP000251558">
    <property type="component" value="Unassembled WGS sequence"/>
</dbReference>
<name>A0A330HVM8_9HYPH</name>
<evidence type="ECO:0000256" key="1">
    <source>
        <dbReference type="SAM" id="SignalP"/>
    </source>
</evidence>
<organism evidence="2 3">
    <name type="scientific">Mesorhizobium hawassense</name>
    <dbReference type="NCBI Taxonomy" id="1209954"/>
    <lineage>
        <taxon>Bacteria</taxon>
        <taxon>Pseudomonadati</taxon>
        <taxon>Pseudomonadota</taxon>
        <taxon>Alphaproteobacteria</taxon>
        <taxon>Hyphomicrobiales</taxon>
        <taxon>Phyllobacteriaceae</taxon>
        <taxon>Mesorhizobium</taxon>
    </lineage>
</organism>
<evidence type="ECO:0000313" key="2">
    <source>
        <dbReference type="EMBL" id="RAZ91838.1"/>
    </source>
</evidence>
<reference evidence="2 3" key="2">
    <citation type="submission" date="2018-07" db="EMBL/GenBank/DDBJ databases">
        <title>Diversity of Mesorhizobium strains in Brazil.</title>
        <authorList>
            <person name="Helene L.C.F."/>
            <person name="Dall'Agnol R."/>
            <person name="Delamuta J.R.M."/>
            <person name="Hungria M."/>
        </authorList>
    </citation>
    <scope>NUCLEOTIDE SEQUENCE [LARGE SCALE GENOMIC DNA]</scope>
    <source>
        <strain evidence="2 3">AC99b</strain>
    </source>
</reference>